<comment type="catalytic activity">
    <reaction evidence="9">
        <text>3',3'-c-di-GMP + H2O = 5'-phosphoguanylyl(3'-&gt;5')guanosine + H(+)</text>
        <dbReference type="Rhea" id="RHEA:24902"/>
        <dbReference type="ChEBI" id="CHEBI:15377"/>
        <dbReference type="ChEBI" id="CHEBI:15378"/>
        <dbReference type="ChEBI" id="CHEBI:58754"/>
        <dbReference type="ChEBI" id="CHEBI:58805"/>
        <dbReference type="EC" id="3.1.4.52"/>
    </reaction>
</comment>
<evidence type="ECO:0000256" key="3">
    <source>
        <dbReference type="ARBA" id="ARBA00022475"/>
    </source>
</evidence>
<dbReference type="EMBL" id="JBHTMA010000040">
    <property type="protein sequence ID" value="MFD1228831.1"/>
    <property type="molecule type" value="Genomic_DNA"/>
</dbReference>
<evidence type="ECO:0000256" key="9">
    <source>
        <dbReference type="ARBA" id="ARBA00034290"/>
    </source>
</evidence>
<reference evidence="13" key="1">
    <citation type="journal article" date="2019" name="Int. J. Syst. Evol. Microbiol.">
        <title>The Global Catalogue of Microorganisms (GCM) 10K type strain sequencing project: providing services to taxonomists for standard genome sequencing and annotation.</title>
        <authorList>
            <consortium name="The Broad Institute Genomics Platform"/>
            <consortium name="The Broad Institute Genome Sequencing Center for Infectious Disease"/>
            <person name="Wu L."/>
            <person name="Ma J."/>
        </authorList>
    </citation>
    <scope>NUCLEOTIDE SEQUENCE [LARGE SCALE GENOMIC DNA]</scope>
    <source>
        <strain evidence="13">CCUG 49584</strain>
    </source>
</reference>
<comment type="caution">
    <text evidence="12">The sequence shown here is derived from an EMBL/GenBank/DDBJ whole genome shotgun (WGS) entry which is preliminary data.</text>
</comment>
<organism evidence="12 13">
    <name type="scientific">Pseudochrobactrum kiredjianiae</name>
    <dbReference type="NCBI Taxonomy" id="386305"/>
    <lineage>
        <taxon>Bacteria</taxon>
        <taxon>Pseudomonadati</taxon>
        <taxon>Pseudomonadota</taxon>
        <taxon>Alphaproteobacteria</taxon>
        <taxon>Hyphomicrobiales</taxon>
        <taxon>Brucellaceae</taxon>
        <taxon>Pseudochrobactrum</taxon>
    </lineage>
</organism>
<feature type="transmembrane region" description="Helical" evidence="10">
    <location>
        <begin position="233"/>
        <end position="253"/>
    </location>
</feature>
<dbReference type="PANTHER" id="PTHR33121:SF80">
    <property type="entry name" value="CYCLIC DI-GMP PHOSPHODIESTERASE PDEL"/>
    <property type="match status" value="1"/>
</dbReference>
<keyword evidence="13" id="KW-1185">Reference proteome</keyword>
<evidence type="ECO:0000256" key="7">
    <source>
        <dbReference type="ARBA" id="ARBA00022989"/>
    </source>
</evidence>
<dbReference type="SUPFAM" id="SSF141868">
    <property type="entry name" value="EAL domain-like"/>
    <property type="match status" value="1"/>
</dbReference>
<keyword evidence="8 10" id="KW-0472">Membrane</keyword>
<proteinExistence type="predicted"/>
<keyword evidence="4" id="KW-0973">c-di-GMP</keyword>
<dbReference type="RefSeq" id="WP_289385677.1">
    <property type="nucleotide sequence ID" value="NZ_JAUCBM010000001.1"/>
</dbReference>
<accession>A0ABW3V8I1</accession>
<dbReference type="Pfam" id="PF12792">
    <property type="entry name" value="CSS-motif"/>
    <property type="match status" value="1"/>
</dbReference>
<gene>
    <name evidence="12" type="ORF">ACFQ35_16945</name>
</gene>
<keyword evidence="3" id="KW-1003">Cell membrane</keyword>
<keyword evidence="5 10" id="KW-0812">Transmembrane</keyword>
<evidence type="ECO:0000313" key="12">
    <source>
        <dbReference type="EMBL" id="MFD1228831.1"/>
    </source>
</evidence>
<feature type="domain" description="EAL" evidence="11">
    <location>
        <begin position="261"/>
        <end position="515"/>
    </location>
</feature>
<name>A0ABW3V8I1_9HYPH</name>
<evidence type="ECO:0000256" key="2">
    <source>
        <dbReference type="ARBA" id="ARBA00012282"/>
    </source>
</evidence>
<evidence type="ECO:0000256" key="8">
    <source>
        <dbReference type="ARBA" id="ARBA00023136"/>
    </source>
</evidence>
<comment type="subcellular location">
    <subcellularLocation>
        <location evidence="1">Cell membrane</location>
        <topology evidence="1">Multi-pass membrane protein</topology>
    </subcellularLocation>
</comment>
<evidence type="ECO:0000256" key="6">
    <source>
        <dbReference type="ARBA" id="ARBA00022801"/>
    </source>
</evidence>
<dbReference type="PROSITE" id="PS50883">
    <property type="entry name" value="EAL"/>
    <property type="match status" value="1"/>
</dbReference>
<dbReference type="InterPro" id="IPR001633">
    <property type="entry name" value="EAL_dom"/>
</dbReference>
<dbReference type="PANTHER" id="PTHR33121">
    <property type="entry name" value="CYCLIC DI-GMP PHOSPHODIESTERASE PDEF"/>
    <property type="match status" value="1"/>
</dbReference>
<keyword evidence="7 10" id="KW-1133">Transmembrane helix</keyword>
<evidence type="ECO:0000313" key="13">
    <source>
        <dbReference type="Proteomes" id="UP001597263"/>
    </source>
</evidence>
<dbReference type="EC" id="3.1.4.52" evidence="2"/>
<protein>
    <recommendedName>
        <fullName evidence="2">cyclic-guanylate-specific phosphodiesterase</fullName>
        <ecNumber evidence="2">3.1.4.52</ecNumber>
    </recommendedName>
</protein>
<evidence type="ECO:0000256" key="10">
    <source>
        <dbReference type="SAM" id="Phobius"/>
    </source>
</evidence>
<evidence type="ECO:0000256" key="5">
    <source>
        <dbReference type="ARBA" id="ARBA00022692"/>
    </source>
</evidence>
<evidence type="ECO:0000259" key="11">
    <source>
        <dbReference type="PROSITE" id="PS50883"/>
    </source>
</evidence>
<evidence type="ECO:0000256" key="4">
    <source>
        <dbReference type="ARBA" id="ARBA00022636"/>
    </source>
</evidence>
<dbReference type="Gene3D" id="3.20.20.450">
    <property type="entry name" value="EAL domain"/>
    <property type="match status" value="1"/>
</dbReference>
<dbReference type="InterPro" id="IPR024744">
    <property type="entry name" value="CSS-motif_dom"/>
</dbReference>
<sequence>MWHHKFKFRKKKYTAGHVLIVLLAFFTPLLLGTPLIFWQAEKTLYKKSDAASRTIIDQLNTILDDAKTLTDETATMVDRPCSEIIEKLRLQTASTSFVQSLAVSDRDIVRCSTIYGNSPKPLDIPNFYQDKLALVQGNSILPDRPVLMYRTEKNSASILASINGEYITQLLNNIEMTPISTVVIGDQRIGRNGLIRANDTDEKGKVCTVDTSTKYPFKVETGFEPGDLRDYVFARYTPIFGLLLVFGGISAFATHRMAMNARNISAESRRAIKNDEFVPYYQPIIRADTHQCVGAEVLSRWEHPLEGLIPPNSFIPFMERSGLIIPMTTALIRRAARELVPLQDILPDNFHVSINISADFLADPELIATCKQFFQQFATGKIRLVLELTEREAIVPTEALLEQIRTLRQEGILIALDDFGVGHSNLNYLQEFQADILKIDRGFITGIGNNDLSCHVLQSIIDLARQLKLKVIAEGIETLAQANYLQEKGVEYLQGYCFSKPQPIDVFEAIINKHPEQPSNAQ</sequence>
<dbReference type="InterPro" id="IPR050706">
    <property type="entry name" value="Cyclic-di-GMP_PDE-like"/>
</dbReference>
<dbReference type="Pfam" id="PF00563">
    <property type="entry name" value="EAL"/>
    <property type="match status" value="1"/>
</dbReference>
<dbReference type="InterPro" id="IPR035919">
    <property type="entry name" value="EAL_sf"/>
</dbReference>
<evidence type="ECO:0000256" key="1">
    <source>
        <dbReference type="ARBA" id="ARBA00004651"/>
    </source>
</evidence>
<dbReference type="Proteomes" id="UP001597263">
    <property type="component" value="Unassembled WGS sequence"/>
</dbReference>
<dbReference type="CDD" id="cd01948">
    <property type="entry name" value="EAL"/>
    <property type="match status" value="1"/>
</dbReference>
<dbReference type="SMART" id="SM00052">
    <property type="entry name" value="EAL"/>
    <property type="match status" value="1"/>
</dbReference>
<keyword evidence="6" id="KW-0378">Hydrolase</keyword>